<accession>A0ABN0XEI6</accession>
<keyword evidence="2" id="KW-1185">Reference proteome</keyword>
<protein>
    <recommendedName>
        <fullName evidence="3">Knr4/Smi1-like domain-containing protein</fullName>
    </recommendedName>
</protein>
<sequence length="213" mass="22768">MPFRLRPLADVSPAAWIEAGAGDFDSGVHALLPAGFAAYARLPHPAESADGQPLRWQEIAGRSGRAVDSRTRFKDIAGPEDEEPRAGAFPAELLPALCAILAAHTATPGHCYFGLWDGWGWLDADGPTFHLPGRDHLLYEGPLDAVTEFGDRGPGYFFHQAPNLIWPEDRAWCVASDVDLDSTYVGGSASLVEDLTGGSHLEALPAELSDPLG</sequence>
<evidence type="ECO:0008006" key="3">
    <source>
        <dbReference type="Google" id="ProtNLM"/>
    </source>
</evidence>
<dbReference type="EMBL" id="BAAABM010000056">
    <property type="protein sequence ID" value="GAA0362160.1"/>
    <property type="molecule type" value="Genomic_DNA"/>
</dbReference>
<dbReference type="RefSeq" id="WP_252811593.1">
    <property type="nucleotide sequence ID" value="NZ_BAAABM010000056.1"/>
</dbReference>
<name>A0ABN0XEI6_9ACTN</name>
<gene>
    <name evidence="1" type="ORF">GCM10010151_60210</name>
</gene>
<reference evidence="1 2" key="1">
    <citation type="journal article" date="2019" name="Int. J. Syst. Evol. Microbiol.">
        <title>The Global Catalogue of Microorganisms (GCM) 10K type strain sequencing project: providing services to taxonomists for standard genome sequencing and annotation.</title>
        <authorList>
            <consortium name="The Broad Institute Genomics Platform"/>
            <consortium name="The Broad Institute Genome Sequencing Center for Infectious Disease"/>
            <person name="Wu L."/>
            <person name="Ma J."/>
        </authorList>
    </citation>
    <scope>NUCLEOTIDE SEQUENCE [LARGE SCALE GENOMIC DNA]</scope>
    <source>
        <strain evidence="1 2">JCM 3146</strain>
    </source>
</reference>
<comment type="caution">
    <text evidence="1">The sequence shown here is derived from an EMBL/GenBank/DDBJ whole genome shotgun (WGS) entry which is preliminary data.</text>
</comment>
<organism evidence="1 2">
    <name type="scientific">Actinoallomurus spadix</name>
    <dbReference type="NCBI Taxonomy" id="79912"/>
    <lineage>
        <taxon>Bacteria</taxon>
        <taxon>Bacillati</taxon>
        <taxon>Actinomycetota</taxon>
        <taxon>Actinomycetes</taxon>
        <taxon>Streptosporangiales</taxon>
        <taxon>Thermomonosporaceae</taxon>
        <taxon>Actinoallomurus</taxon>
    </lineage>
</organism>
<proteinExistence type="predicted"/>
<evidence type="ECO:0000313" key="1">
    <source>
        <dbReference type="EMBL" id="GAA0362160.1"/>
    </source>
</evidence>
<evidence type="ECO:0000313" key="2">
    <source>
        <dbReference type="Proteomes" id="UP001501822"/>
    </source>
</evidence>
<dbReference type="Proteomes" id="UP001501822">
    <property type="component" value="Unassembled WGS sequence"/>
</dbReference>